<organism evidence="1 2">
    <name type="scientific">Falsiroseomonas oleicola</name>
    <dbReference type="NCBI Taxonomy" id="2801474"/>
    <lineage>
        <taxon>Bacteria</taxon>
        <taxon>Pseudomonadati</taxon>
        <taxon>Pseudomonadota</taxon>
        <taxon>Alphaproteobacteria</taxon>
        <taxon>Acetobacterales</taxon>
        <taxon>Roseomonadaceae</taxon>
        <taxon>Falsiroseomonas</taxon>
    </lineage>
</organism>
<dbReference type="Proteomes" id="UP000689967">
    <property type="component" value="Unassembled WGS sequence"/>
</dbReference>
<accession>A0ABS6H5R1</accession>
<dbReference type="EMBL" id="JAERQM010000002">
    <property type="protein sequence ID" value="MBU8543726.1"/>
    <property type="molecule type" value="Genomic_DNA"/>
</dbReference>
<evidence type="ECO:0000313" key="2">
    <source>
        <dbReference type="Proteomes" id="UP000689967"/>
    </source>
</evidence>
<dbReference type="RefSeq" id="WP_216874317.1">
    <property type="nucleotide sequence ID" value="NZ_JAERQM010000002.1"/>
</dbReference>
<dbReference type="PANTHER" id="PTHR36456:SF1">
    <property type="entry name" value="UPF0232 PROTEIN SCO3875"/>
    <property type="match status" value="1"/>
</dbReference>
<dbReference type="PANTHER" id="PTHR36456">
    <property type="entry name" value="UPF0232 PROTEIN SCO3875"/>
    <property type="match status" value="1"/>
</dbReference>
<sequence length="153" mass="16483">MAEDGDRRRFPTAPLPLSSLIPRLTRPAFRKRSPAGAQLMADWPDVVGPALAASTQPLRLTSGTLTLACAGPVAMELQHLAPELIGRINAHLGRTTVERLRFVQQAPAGAPPPRPRPKPVTLPEGVEARLAEMPPGELRDALAKLALGVYRKR</sequence>
<dbReference type="InterPro" id="IPR010593">
    <property type="entry name" value="DUF1159"/>
</dbReference>
<gene>
    <name evidence="1" type="ORF">JJQ90_08410</name>
</gene>
<name>A0ABS6H5R1_9PROT</name>
<dbReference type="PIRSF" id="PIRSF032064">
    <property type="entry name" value="UCP032064"/>
    <property type="match status" value="1"/>
</dbReference>
<protein>
    <submittedName>
        <fullName evidence="1">DUF721 domain-containing protein</fullName>
    </submittedName>
</protein>
<comment type="caution">
    <text evidence="1">The sequence shown here is derived from an EMBL/GenBank/DDBJ whole genome shotgun (WGS) entry which is preliminary data.</text>
</comment>
<keyword evidence="2" id="KW-1185">Reference proteome</keyword>
<dbReference type="Pfam" id="PF05258">
    <property type="entry name" value="DciA"/>
    <property type="match status" value="1"/>
</dbReference>
<evidence type="ECO:0000313" key="1">
    <source>
        <dbReference type="EMBL" id="MBU8543726.1"/>
    </source>
</evidence>
<dbReference type="InterPro" id="IPR007922">
    <property type="entry name" value="DciA-like"/>
</dbReference>
<proteinExistence type="predicted"/>
<reference evidence="1 2" key="1">
    <citation type="submission" date="2021-01" db="EMBL/GenBank/DDBJ databases">
        <title>Roseomonas sp. nov, a bacterium isolated from an oil production mixture in Yumen Oilfield.</title>
        <authorList>
            <person name="Wu D."/>
        </authorList>
    </citation>
    <scope>NUCLEOTIDE SEQUENCE [LARGE SCALE GENOMIC DNA]</scope>
    <source>
        <strain evidence="1 2">ROY-5-3</strain>
    </source>
</reference>